<dbReference type="SFLD" id="SFLDG01061">
    <property type="entry name" value="methylthiotransferase"/>
    <property type="match status" value="1"/>
</dbReference>
<dbReference type="GO" id="GO:0051539">
    <property type="term" value="F:4 iron, 4 sulfur cluster binding"/>
    <property type="evidence" value="ECO:0007669"/>
    <property type="project" value="UniProtKB-UniRule"/>
</dbReference>
<feature type="domain" description="Radical SAM core" evidence="11">
    <location>
        <begin position="169"/>
        <end position="399"/>
    </location>
</feature>
<dbReference type="SMART" id="SM00729">
    <property type="entry name" value="Elp3"/>
    <property type="match status" value="1"/>
</dbReference>
<reference evidence="13" key="1">
    <citation type="submission" date="2019-02" db="EMBL/GenBank/DDBJ databases">
        <title>Deep-cultivation of Planctomycetes and their phenomic and genomic characterization uncovers novel biology.</title>
        <authorList>
            <person name="Wiegand S."/>
            <person name="Jogler M."/>
            <person name="Boedeker C."/>
            <person name="Pinto D."/>
            <person name="Vollmers J."/>
            <person name="Rivas-Marin E."/>
            <person name="Kohn T."/>
            <person name="Peeters S.H."/>
            <person name="Heuer A."/>
            <person name="Rast P."/>
            <person name="Oberbeckmann S."/>
            <person name="Bunk B."/>
            <person name="Jeske O."/>
            <person name="Meyerdierks A."/>
            <person name="Storesund J.E."/>
            <person name="Kallscheuer N."/>
            <person name="Luecker S."/>
            <person name="Lage O.M."/>
            <person name="Pohl T."/>
            <person name="Merkel B.J."/>
            <person name="Hornburger P."/>
            <person name="Mueller R.-W."/>
            <person name="Bruemmer F."/>
            <person name="Labrenz M."/>
            <person name="Spormann A.M."/>
            <person name="Op den Camp H."/>
            <person name="Overmann J."/>
            <person name="Amann R."/>
            <person name="Jetten M.S.M."/>
            <person name="Mascher T."/>
            <person name="Medema M.H."/>
            <person name="Devos D.P."/>
            <person name="Kaster A.-K."/>
            <person name="Ovreas L."/>
            <person name="Rohde M."/>
            <person name="Galperin M.Y."/>
            <person name="Jogler C."/>
        </authorList>
    </citation>
    <scope>NUCLEOTIDE SEQUENCE [LARGE SCALE GENOMIC DNA]</scope>
    <source>
        <strain evidence="13">Pan97</strain>
    </source>
</reference>
<gene>
    <name evidence="8 12" type="primary">rimO</name>
    <name evidence="12" type="ORF">Pan97_25460</name>
</gene>
<dbReference type="InterPro" id="IPR002792">
    <property type="entry name" value="TRAM_dom"/>
</dbReference>
<dbReference type="KEGG" id="bvo:Pan97_25460"/>
<dbReference type="InterPro" id="IPR038135">
    <property type="entry name" value="Methylthiotransferase_N_sf"/>
</dbReference>
<dbReference type="SFLD" id="SFLDF00274">
    <property type="entry name" value="ribosomal_protein_S12_methylth"/>
    <property type="match status" value="1"/>
</dbReference>
<comment type="subcellular location">
    <subcellularLocation>
        <location evidence="8">Cytoplasm</location>
    </subcellularLocation>
</comment>
<feature type="binding site" evidence="8">
    <location>
        <position position="73"/>
    </location>
    <ligand>
        <name>[4Fe-4S] cluster</name>
        <dbReference type="ChEBI" id="CHEBI:49883"/>
        <label>1</label>
    </ligand>
</feature>
<evidence type="ECO:0000256" key="2">
    <source>
        <dbReference type="ARBA" id="ARBA00022490"/>
    </source>
</evidence>
<dbReference type="PROSITE" id="PS01278">
    <property type="entry name" value="MTTASE_RADICAL"/>
    <property type="match status" value="1"/>
</dbReference>
<evidence type="ECO:0000256" key="4">
    <source>
        <dbReference type="ARBA" id="ARBA00022691"/>
    </source>
</evidence>
<feature type="binding site" evidence="8">
    <location>
        <position position="190"/>
    </location>
    <ligand>
        <name>[4Fe-4S] cluster</name>
        <dbReference type="ChEBI" id="CHEBI:49883"/>
        <label>2</label>
        <note>4Fe-4S-S-AdoMet</note>
    </ligand>
</feature>
<keyword evidence="13" id="KW-1185">Reference proteome</keyword>
<dbReference type="EMBL" id="CP036289">
    <property type="protein sequence ID" value="QDU75513.1"/>
    <property type="molecule type" value="Genomic_DNA"/>
</dbReference>
<dbReference type="PANTHER" id="PTHR43837">
    <property type="entry name" value="RIBOSOMAL PROTEIN S12 METHYLTHIOTRANSFERASE RIMO"/>
    <property type="match status" value="1"/>
</dbReference>
<organism evidence="12 13">
    <name type="scientific">Bremerella volcania</name>
    <dbReference type="NCBI Taxonomy" id="2527984"/>
    <lineage>
        <taxon>Bacteria</taxon>
        <taxon>Pseudomonadati</taxon>
        <taxon>Planctomycetota</taxon>
        <taxon>Planctomycetia</taxon>
        <taxon>Pirellulales</taxon>
        <taxon>Pirellulaceae</taxon>
        <taxon>Bremerella</taxon>
    </lineage>
</organism>
<protein>
    <recommendedName>
        <fullName evidence="8">Ribosomal protein uS12 methylthiotransferase RimO</fullName>
        <shortName evidence="8">uS12 MTTase</shortName>
        <shortName evidence="8">uS12 methylthiotransferase</shortName>
        <ecNumber evidence="8">2.8.4.4</ecNumber>
    </recommendedName>
    <alternativeName>
        <fullName evidence="8">Ribosomal protein uS12 (aspartate-C(3))-methylthiotransferase</fullName>
    </alternativeName>
    <alternativeName>
        <fullName evidence="8">Ribosome maturation factor RimO</fullName>
    </alternativeName>
</protein>
<dbReference type="CDD" id="cd01335">
    <property type="entry name" value="Radical_SAM"/>
    <property type="match status" value="1"/>
</dbReference>
<dbReference type="GO" id="GO:0035599">
    <property type="term" value="F:aspartic acid methylthiotransferase activity"/>
    <property type="evidence" value="ECO:0007669"/>
    <property type="project" value="TreeGrafter"/>
</dbReference>
<dbReference type="InterPro" id="IPR023404">
    <property type="entry name" value="rSAM_horseshoe"/>
</dbReference>
<dbReference type="GO" id="GO:0005829">
    <property type="term" value="C:cytosol"/>
    <property type="evidence" value="ECO:0007669"/>
    <property type="project" value="TreeGrafter"/>
</dbReference>
<keyword evidence="2 8" id="KW-0963">Cytoplasm</keyword>
<dbReference type="GO" id="GO:0005840">
    <property type="term" value="C:ribosome"/>
    <property type="evidence" value="ECO:0007669"/>
    <property type="project" value="UniProtKB-KW"/>
</dbReference>
<keyword evidence="12" id="KW-0687">Ribonucleoprotein</keyword>
<dbReference type="InterPro" id="IPR013848">
    <property type="entry name" value="Methylthiotransferase_N"/>
</dbReference>
<evidence type="ECO:0000313" key="13">
    <source>
        <dbReference type="Proteomes" id="UP000318626"/>
    </source>
</evidence>
<dbReference type="PROSITE" id="PS51449">
    <property type="entry name" value="MTTASE_N"/>
    <property type="match status" value="1"/>
</dbReference>
<comment type="similarity">
    <text evidence="8">Belongs to the methylthiotransferase family. RimO subfamily.</text>
</comment>
<comment type="catalytic activity">
    <reaction evidence="8">
        <text>L-aspartate(89)-[ribosomal protein uS12]-hydrogen + (sulfur carrier)-SH + AH2 + 2 S-adenosyl-L-methionine = 3-methylsulfanyl-L-aspartate(89)-[ribosomal protein uS12]-hydrogen + (sulfur carrier)-H + 5'-deoxyadenosine + L-methionine + A + S-adenosyl-L-homocysteine + 2 H(+)</text>
        <dbReference type="Rhea" id="RHEA:37087"/>
        <dbReference type="Rhea" id="RHEA-COMP:10460"/>
        <dbReference type="Rhea" id="RHEA-COMP:10461"/>
        <dbReference type="Rhea" id="RHEA-COMP:14737"/>
        <dbReference type="Rhea" id="RHEA-COMP:14739"/>
        <dbReference type="ChEBI" id="CHEBI:13193"/>
        <dbReference type="ChEBI" id="CHEBI:15378"/>
        <dbReference type="ChEBI" id="CHEBI:17319"/>
        <dbReference type="ChEBI" id="CHEBI:17499"/>
        <dbReference type="ChEBI" id="CHEBI:29917"/>
        <dbReference type="ChEBI" id="CHEBI:29961"/>
        <dbReference type="ChEBI" id="CHEBI:57844"/>
        <dbReference type="ChEBI" id="CHEBI:57856"/>
        <dbReference type="ChEBI" id="CHEBI:59789"/>
        <dbReference type="ChEBI" id="CHEBI:64428"/>
        <dbReference type="ChEBI" id="CHEBI:73599"/>
        <dbReference type="EC" id="2.8.4.4"/>
    </reaction>
</comment>
<dbReference type="PROSITE" id="PS50926">
    <property type="entry name" value="TRAM"/>
    <property type="match status" value="1"/>
</dbReference>
<evidence type="ECO:0000259" key="9">
    <source>
        <dbReference type="PROSITE" id="PS50926"/>
    </source>
</evidence>
<evidence type="ECO:0000259" key="10">
    <source>
        <dbReference type="PROSITE" id="PS51449"/>
    </source>
</evidence>
<evidence type="ECO:0000259" key="11">
    <source>
        <dbReference type="PROSITE" id="PS51918"/>
    </source>
</evidence>
<dbReference type="Gene3D" id="3.40.50.12160">
    <property type="entry name" value="Methylthiotransferase, N-terminal domain"/>
    <property type="match status" value="1"/>
</dbReference>
<name>A0A518C8G6_9BACT</name>
<dbReference type="InterPro" id="IPR058240">
    <property type="entry name" value="rSAM_sf"/>
</dbReference>
<feature type="domain" description="TRAM" evidence="9">
    <location>
        <begin position="402"/>
        <end position="470"/>
    </location>
</feature>
<dbReference type="EC" id="2.8.4.4" evidence="8"/>
<dbReference type="NCBIfam" id="TIGR01125">
    <property type="entry name" value="30S ribosomal protein S12 methylthiotransferase RimO"/>
    <property type="match status" value="1"/>
</dbReference>
<evidence type="ECO:0000256" key="3">
    <source>
        <dbReference type="ARBA" id="ARBA00022679"/>
    </source>
</evidence>
<dbReference type="PROSITE" id="PS51918">
    <property type="entry name" value="RADICAL_SAM"/>
    <property type="match status" value="1"/>
</dbReference>
<dbReference type="InterPro" id="IPR012340">
    <property type="entry name" value="NA-bd_OB-fold"/>
</dbReference>
<keyword evidence="7 8" id="KW-0411">Iron-sulfur</keyword>
<evidence type="ECO:0000313" key="12">
    <source>
        <dbReference type="EMBL" id="QDU75513.1"/>
    </source>
</evidence>
<dbReference type="Pfam" id="PF18693">
    <property type="entry name" value="TRAM_2"/>
    <property type="match status" value="1"/>
</dbReference>
<dbReference type="SUPFAM" id="SSF102114">
    <property type="entry name" value="Radical SAM enzymes"/>
    <property type="match status" value="1"/>
</dbReference>
<keyword evidence="3 8" id="KW-0808">Transferase</keyword>
<accession>A0A518C8G6</accession>
<dbReference type="Gene3D" id="3.80.30.20">
    <property type="entry name" value="tm_1862 like domain"/>
    <property type="match status" value="1"/>
</dbReference>
<dbReference type="Pfam" id="PF04055">
    <property type="entry name" value="Radical_SAM"/>
    <property type="match status" value="1"/>
</dbReference>
<keyword evidence="4 8" id="KW-0949">S-adenosyl-L-methionine</keyword>
<dbReference type="SFLD" id="SFLDG01082">
    <property type="entry name" value="B12-binding_domain_containing"/>
    <property type="match status" value="1"/>
</dbReference>
<dbReference type="OrthoDB" id="9805215at2"/>
<dbReference type="NCBIfam" id="TIGR00089">
    <property type="entry name" value="MiaB/RimO family radical SAM methylthiotransferase"/>
    <property type="match status" value="1"/>
</dbReference>
<dbReference type="HAMAP" id="MF_01865">
    <property type="entry name" value="MTTase_RimO"/>
    <property type="match status" value="1"/>
</dbReference>
<evidence type="ECO:0000256" key="1">
    <source>
        <dbReference type="ARBA" id="ARBA00022485"/>
    </source>
</evidence>
<dbReference type="Pfam" id="PF00919">
    <property type="entry name" value="UPF0004"/>
    <property type="match status" value="1"/>
</dbReference>
<dbReference type="GO" id="GO:0046872">
    <property type="term" value="F:metal ion binding"/>
    <property type="evidence" value="ECO:0007669"/>
    <property type="project" value="UniProtKB-KW"/>
</dbReference>
<evidence type="ECO:0000256" key="6">
    <source>
        <dbReference type="ARBA" id="ARBA00023004"/>
    </source>
</evidence>
<dbReference type="InterPro" id="IPR006638">
    <property type="entry name" value="Elp3/MiaA/NifB-like_rSAM"/>
</dbReference>
<feature type="binding site" evidence="8">
    <location>
        <position position="183"/>
    </location>
    <ligand>
        <name>[4Fe-4S] cluster</name>
        <dbReference type="ChEBI" id="CHEBI:49883"/>
        <label>2</label>
        <note>4Fe-4S-S-AdoMet</note>
    </ligand>
</feature>
<keyword evidence="6 8" id="KW-0408">Iron</keyword>
<comment type="function">
    <text evidence="8">Catalyzes the methylthiolation of an aspartic acid residue of ribosomal protein uS12.</text>
</comment>
<feature type="domain" description="MTTase N-terminal" evidence="10">
    <location>
        <begin position="28"/>
        <end position="144"/>
    </location>
</feature>
<keyword evidence="12" id="KW-0689">Ribosomal protein</keyword>
<evidence type="ECO:0000256" key="8">
    <source>
        <dbReference type="HAMAP-Rule" id="MF_01865"/>
    </source>
</evidence>
<dbReference type="PANTHER" id="PTHR43837:SF1">
    <property type="entry name" value="RIBOSOMAL PROTEIN US12 METHYLTHIOTRANSFERASE RIMO"/>
    <property type="match status" value="1"/>
</dbReference>
<feature type="binding site" evidence="8">
    <location>
        <position position="37"/>
    </location>
    <ligand>
        <name>[4Fe-4S] cluster</name>
        <dbReference type="ChEBI" id="CHEBI:49883"/>
        <label>1</label>
    </ligand>
</feature>
<dbReference type="GO" id="GO:0103039">
    <property type="term" value="F:protein methylthiotransferase activity"/>
    <property type="evidence" value="ECO:0007669"/>
    <property type="project" value="UniProtKB-EC"/>
</dbReference>
<dbReference type="InterPro" id="IPR007197">
    <property type="entry name" value="rSAM"/>
</dbReference>
<dbReference type="InterPro" id="IPR005840">
    <property type="entry name" value="Ribosomal_uS12_MeSTrfase_RimO"/>
</dbReference>
<dbReference type="RefSeq" id="WP_144972949.1">
    <property type="nucleotide sequence ID" value="NZ_CP036289.1"/>
</dbReference>
<dbReference type="AlphaFoldDB" id="A0A518C8G6"/>
<dbReference type="InterPro" id="IPR005839">
    <property type="entry name" value="Methylthiotransferase"/>
</dbReference>
<evidence type="ECO:0000256" key="7">
    <source>
        <dbReference type="ARBA" id="ARBA00023014"/>
    </source>
</evidence>
<proteinExistence type="inferred from homology"/>
<feature type="binding site" evidence="8">
    <location>
        <position position="187"/>
    </location>
    <ligand>
        <name>[4Fe-4S] cluster</name>
        <dbReference type="ChEBI" id="CHEBI:49883"/>
        <label>2</label>
        <note>4Fe-4S-S-AdoMet</note>
    </ligand>
</feature>
<dbReference type="Proteomes" id="UP000318626">
    <property type="component" value="Chromosome"/>
</dbReference>
<keyword evidence="5 8" id="KW-0479">Metal-binding</keyword>
<dbReference type="Gene3D" id="2.40.50.140">
    <property type="entry name" value="Nucleic acid-binding proteins"/>
    <property type="match status" value="1"/>
</dbReference>
<dbReference type="FunFam" id="3.80.30.20:FF:000001">
    <property type="entry name" value="tRNA-2-methylthio-N(6)-dimethylallyladenosine synthase 2"/>
    <property type="match status" value="1"/>
</dbReference>
<sequence>MTSLPIIDLNAPSPSKAADSCGSDGAKGKYSFISLGCPKNLVDSERMLGLLDQDGYQLTQETEGSDFVVINTCGFIERARDESFAAIEEMLELKRQGKIKGVIVSGCLAERQKDTLLETCPEIDQIVGVFGREEITRVADRLVGKLEEQRTVFKPAPVRALNDRNRLRITPRHFSYLKISEGCDRLCTFCAIPKMRGKHATKPMEEVVAEAEELAADGVRELIVVAQDTTYYGMDLYGESRLAELLSKLNEVQGIDWIRLMYFYPMYVTRPLLETIAACDKIVPYVDIPLQHINDTMLRRMARRVTRSQTEELVGQMREIIADLNIRTTFITGFPGETDEQFLELADFIEAQRFERVGVFTYSKEEGTPAVRLDDHLPEELMEQRREHLMAIQQEVVFDHNEAKVGQTIDVLIDQPVPGEKTAFIGRTVADAPDVDCVTYVTGKGLKPGDIVPTEIVMYKDYDLVGVASGPAR</sequence>
<evidence type="ECO:0000256" key="5">
    <source>
        <dbReference type="ARBA" id="ARBA00022723"/>
    </source>
</evidence>
<comment type="cofactor">
    <cofactor evidence="8">
        <name>[4Fe-4S] cluster</name>
        <dbReference type="ChEBI" id="CHEBI:49883"/>
    </cofactor>
    <text evidence="8">Binds 2 [4Fe-4S] clusters. One cluster is coordinated with 3 cysteines and an exchangeable S-adenosyl-L-methionine.</text>
</comment>
<dbReference type="GO" id="GO:0006400">
    <property type="term" value="P:tRNA modification"/>
    <property type="evidence" value="ECO:0007669"/>
    <property type="project" value="InterPro"/>
</dbReference>
<dbReference type="SFLD" id="SFLDS00029">
    <property type="entry name" value="Radical_SAM"/>
    <property type="match status" value="1"/>
</dbReference>
<dbReference type="InterPro" id="IPR020612">
    <property type="entry name" value="Methylthiotransferase_CS"/>
</dbReference>
<keyword evidence="1 8" id="KW-0004">4Fe-4S</keyword>
<feature type="binding site" evidence="8">
    <location>
        <position position="107"/>
    </location>
    <ligand>
        <name>[4Fe-4S] cluster</name>
        <dbReference type="ChEBI" id="CHEBI:49883"/>
        <label>1</label>
    </ligand>
</feature>